<evidence type="ECO:0000256" key="1">
    <source>
        <dbReference type="ARBA" id="ARBA00007626"/>
    </source>
</evidence>
<dbReference type="Pfam" id="PF01535">
    <property type="entry name" value="PPR"/>
    <property type="match status" value="1"/>
</dbReference>
<dbReference type="InterPro" id="IPR002885">
    <property type="entry name" value="PPR_rpt"/>
</dbReference>
<dbReference type="Gene3D" id="1.25.40.10">
    <property type="entry name" value="Tetratricopeptide repeat domain"/>
    <property type="match status" value="4"/>
</dbReference>
<feature type="compositionally biased region" description="Low complexity" evidence="5">
    <location>
        <begin position="60"/>
        <end position="84"/>
    </location>
</feature>
<dbReference type="NCBIfam" id="TIGR00756">
    <property type="entry name" value="PPR"/>
    <property type="match status" value="5"/>
</dbReference>
<evidence type="ECO:0000256" key="2">
    <source>
        <dbReference type="ARBA" id="ARBA00022737"/>
    </source>
</evidence>
<dbReference type="InterPro" id="IPR011990">
    <property type="entry name" value="TPR-like_helical_dom_sf"/>
</dbReference>
<reference evidence="6" key="1">
    <citation type="submission" date="2020-07" db="EMBL/GenBank/DDBJ databases">
        <authorList>
            <person name="Lin J."/>
        </authorList>
    </citation>
    <scope>NUCLEOTIDE SEQUENCE</scope>
</reference>
<evidence type="ECO:0008006" key="7">
    <source>
        <dbReference type="Google" id="ProtNLM"/>
    </source>
</evidence>
<dbReference type="GO" id="GO:0003729">
    <property type="term" value="F:mRNA binding"/>
    <property type="evidence" value="ECO:0007669"/>
    <property type="project" value="TreeGrafter"/>
</dbReference>
<accession>A0A6V7PLQ1</accession>
<evidence type="ECO:0000256" key="4">
    <source>
        <dbReference type="PROSITE-ProRule" id="PRU00708"/>
    </source>
</evidence>
<feature type="repeat" description="PPR" evidence="4">
    <location>
        <begin position="338"/>
        <end position="373"/>
    </location>
</feature>
<feature type="repeat" description="PPR" evidence="4">
    <location>
        <begin position="303"/>
        <end position="337"/>
    </location>
</feature>
<feature type="region of interest" description="Disordered" evidence="5">
    <location>
        <begin position="50"/>
        <end position="84"/>
    </location>
</feature>
<dbReference type="Pfam" id="PF13041">
    <property type="entry name" value="PPR_2"/>
    <property type="match status" value="3"/>
</dbReference>
<dbReference type="PROSITE" id="PS51375">
    <property type="entry name" value="PPR"/>
    <property type="match status" value="5"/>
</dbReference>
<sequence>MRWTPISTPRFASAAAAFISRRSHTDLTASEPNNHHVSAFLAALADFSSSSSRRRRHRPSSSSSSSSSPSTPNNNNNNNNNNSSVRSLTVLLGRLLLRSRPSSTPPTPSSSPSQALLSTLPSLGYRLDVVAHTVFIDGLCAAGRFRHVQKLLAQSRADGWQPNSVTYNVYASALCRAGRLDEAFRQVGLMRDRGLRPTIETLNILFDCLCRESKVSEAKRLLEGSDALGWVVDSFFYNTLMSRLFDVGELDAVLELLASMFKKGIPPDACTFTVVIRTLCKSGKLAEARNVVVEHGGSFVASDVVMFNTLLHGFYAAGNVEEVRLVYEEMLGKSVVPNNFTYCIVIDSFCRRGKFLEATSFLLGSSAEDGFSLDLVARLNSWFVKYGKLREILNLLDEMSRRGFAADGFILTSLITAFCREGYCGSLDFYKVCLILDSMLGKGRFGPRMLGSIDFQKLREAFSVNGAKCIELFQPQQITTNQKEHSILLDEFTTKSPVDFFKCFCGCTDSSWLSEDAEKLFFTMIRSCLVTSAK</sequence>
<dbReference type="AlphaFoldDB" id="A0A6V7PLQ1"/>
<evidence type="ECO:0000256" key="5">
    <source>
        <dbReference type="SAM" id="MobiDB-lite"/>
    </source>
</evidence>
<dbReference type="PANTHER" id="PTHR47938:SF34">
    <property type="entry name" value="EXPRESSED PROTEIN"/>
    <property type="match status" value="1"/>
</dbReference>
<feature type="repeat" description="PPR" evidence="4">
    <location>
        <begin position="163"/>
        <end position="197"/>
    </location>
</feature>
<dbReference type="PANTHER" id="PTHR47938">
    <property type="entry name" value="RESPIRATORY COMPLEX I CHAPERONE (CIA84), PUTATIVE (AFU_ORTHOLOGUE AFUA_2G06020)-RELATED"/>
    <property type="match status" value="1"/>
</dbReference>
<name>A0A6V7PLQ1_ANACO</name>
<gene>
    <name evidence="6" type="ORF">CB5_LOCUS14697</name>
</gene>
<feature type="repeat" description="PPR" evidence="4">
    <location>
        <begin position="128"/>
        <end position="162"/>
    </location>
</feature>
<keyword evidence="3" id="KW-0809">Transit peptide</keyword>
<proteinExistence type="inferred from homology"/>
<protein>
    <recommendedName>
        <fullName evidence="7">Pentatricopeptide repeat-containing protein</fullName>
    </recommendedName>
</protein>
<evidence type="ECO:0000256" key="3">
    <source>
        <dbReference type="ARBA" id="ARBA00022946"/>
    </source>
</evidence>
<organism evidence="6">
    <name type="scientific">Ananas comosus var. bracteatus</name>
    <name type="common">red pineapple</name>
    <dbReference type="NCBI Taxonomy" id="296719"/>
    <lineage>
        <taxon>Eukaryota</taxon>
        <taxon>Viridiplantae</taxon>
        <taxon>Streptophyta</taxon>
        <taxon>Embryophyta</taxon>
        <taxon>Tracheophyta</taxon>
        <taxon>Spermatophyta</taxon>
        <taxon>Magnoliopsida</taxon>
        <taxon>Liliopsida</taxon>
        <taxon>Poales</taxon>
        <taxon>Bromeliaceae</taxon>
        <taxon>Bromelioideae</taxon>
        <taxon>Ananas</taxon>
    </lineage>
</organism>
<dbReference type="EMBL" id="LR862149">
    <property type="protein sequence ID" value="CAD1831486.1"/>
    <property type="molecule type" value="Genomic_DNA"/>
</dbReference>
<keyword evidence="2" id="KW-0677">Repeat</keyword>
<evidence type="ECO:0000313" key="6">
    <source>
        <dbReference type="EMBL" id="CAD1831486.1"/>
    </source>
</evidence>
<comment type="similarity">
    <text evidence="1">Belongs to the PPR family. P subfamily.</text>
</comment>
<feature type="repeat" description="PPR" evidence="4">
    <location>
        <begin position="233"/>
        <end position="267"/>
    </location>
</feature>